<keyword evidence="2 5" id="KW-0812">Transmembrane</keyword>
<gene>
    <name evidence="7" type="ORF">NCTC13337_01867</name>
</gene>
<name>A0A380MYC1_9GAMM</name>
<feature type="domain" description="RDD" evidence="6">
    <location>
        <begin position="21"/>
        <end position="143"/>
    </location>
</feature>
<dbReference type="InterPro" id="IPR010432">
    <property type="entry name" value="RDD"/>
</dbReference>
<feature type="transmembrane region" description="Helical" evidence="5">
    <location>
        <begin position="111"/>
        <end position="132"/>
    </location>
</feature>
<dbReference type="AlphaFoldDB" id="A0A380MYC1"/>
<proteinExistence type="predicted"/>
<feature type="transmembrane region" description="Helical" evidence="5">
    <location>
        <begin position="27"/>
        <end position="46"/>
    </location>
</feature>
<dbReference type="PANTHER" id="PTHR38480">
    <property type="entry name" value="SLR0254 PROTEIN"/>
    <property type="match status" value="1"/>
</dbReference>
<sequence length="232" mass="26298">MVSAEVSVYTPEGISIKATLANPFQRLWALFIDIIIITLMLGLLAWLQIKFFLFSLLGLALALAFILIWGYFFCFEAFCNGMTPGKWLLKIQAVNADLTPLSIRSAMWRNVLRYIDFLPGCFGVGAICILFFPQTRRLGDLMADTLVIIRQKNPPSPKPLIYDAQTTPPPWKIDYQGQLALSEFARFAPHTSLERLAEMTEPFAPLLPKLSQEERVKRLIEIAAWFEQGGIR</sequence>
<dbReference type="RefSeq" id="WP_072576245.1">
    <property type="nucleotide sequence ID" value="NZ_LWHB01000059.1"/>
</dbReference>
<dbReference type="Proteomes" id="UP000254601">
    <property type="component" value="Unassembled WGS sequence"/>
</dbReference>
<evidence type="ECO:0000259" key="6">
    <source>
        <dbReference type="Pfam" id="PF06271"/>
    </source>
</evidence>
<organism evidence="7 8">
    <name type="scientific">Suttonella ornithocola</name>
    <dbReference type="NCBI Taxonomy" id="279832"/>
    <lineage>
        <taxon>Bacteria</taxon>
        <taxon>Pseudomonadati</taxon>
        <taxon>Pseudomonadota</taxon>
        <taxon>Gammaproteobacteria</taxon>
        <taxon>Cardiobacteriales</taxon>
        <taxon>Cardiobacteriaceae</taxon>
        <taxon>Suttonella</taxon>
    </lineage>
</organism>
<evidence type="ECO:0000256" key="4">
    <source>
        <dbReference type="ARBA" id="ARBA00023136"/>
    </source>
</evidence>
<reference evidence="7 8" key="1">
    <citation type="submission" date="2018-06" db="EMBL/GenBank/DDBJ databases">
        <authorList>
            <consortium name="Pathogen Informatics"/>
            <person name="Doyle S."/>
        </authorList>
    </citation>
    <scope>NUCLEOTIDE SEQUENCE [LARGE SCALE GENOMIC DNA]</scope>
    <source>
        <strain evidence="7 8">NCTC13337</strain>
    </source>
</reference>
<evidence type="ECO:0000313" key="8">
    <source>
        <dbReference type="Proteomes" id="UP000254601"/>
    </source>
</evidence>
<keyword evidence="3 5" id="KW-1133">Transmembrane helix</keyword>
<comment type="subcellular location">
    <subcellularLocation>
        <location evidence="1">Membrane</location>
        <topology evidence="1">Multi-pass membrane protein</topology>
    </subcellularLocation>
</comment>
<protein>
    <submittedName>
        <fullName evidence="7">RDD family</fullName>
    </submittedName>
</protein>
<feature type="transmembrane region" description="Helical" evidence="5">
    <location>
        <begin position="51"/>
        <end position="72"/>
    </location>
</feature>
<evidence type="ECO:0000256" key="3">
    <source>
        <dbReference type="ARBA" id="ARBA00022989"/>
    </source>
</evidence>
<dbReference type="Pfam" id="PF06271">
    <property type="entry name" value="RDD"/>
    <property type="match status" value="1"/>
</dbReference>
<keyword evidence="8" id="KW-1185">Reference proteome</keyword>
<dbReference type="PANTHER" id="PTHR38480:SF1">
    <property type="entry name" value="SLR0254 PROTEIN"/>
    <property type="match status" value="1"/>
</dbReference>
<evidence type="ECO:0000256" key="5">
    <source>
        <dbReference type="SAM" id="Phobius"/>
    </source>
</evidence>
<dbReference type="GO" id="GO:0016020">
    <property type="term" value="C:membrane"/>
    <property type="evidence" value="ECO:0007669"/>
    <property type="project" value="UniProtKB-SubCell"/>
</dbReference>
<accession>A0A380MYC1</accession>
<evidence type="ECO:0000256" key="1">
    <source>
        <dbReference type="ARBA" id="ARBA00004141"/>
    </source>
</evidence>
<evidence type="ECO:0000313" key="7">
    <source>
        <dbReference type="EMBL" id="SUO96447.1"/>
    </source>
</evidence>
<dbReference type="EMBL" id="UHIC01000001">
    <property type="protein sequence ID" value="SUO96447.1"/>
    <property type="molecule type" value="Genomic_DNA"/>
</dbReference>
<keyword evidence="4 5" id="KW-0472">Membrane</keyword>
<evidence type="ECO:0000256" key="2">
    <source>
        <dbReference type="ARBA" id="ARBA00022692"/>
    </source>
</evidence>